<accession>A0A835B4J7</accession>
<dbReference type="SUPFAM" id="SSF49599">
    <property type="entry name" value="TRAF domain-like"/>
    <property type="match status" value="1"/>
</dbReference>
<dbReference type="AlphaFoldDB" id="A0A835B4J7"/>
<dbReference type="PANTHER" id="PTHR26379">
    <property type="entry name" value="BTB/POZ AND MATH DOMAIN-CONTAINING PROTEIN 1"/>
    <property type="match status" value="1"/>
</dbReference>
<evidence type="ECO:0000313" key="4">
    <source>
        <dbReference type="Proteomes" id="UP000636709"/>
    </source>
</evidence>
<dbReference type="Pfam" id="PF22486">
    <property type="entry name" value="MATH_2"/>
    <property type="match status" value="1"/>
</dbReference>
<feature type="region of interest" description="Disordered" evidence="1">
    <location>
        <begin position="1"/>
        <end position="24"/>
    </location>
</feature>
<dbReference type="InterPro" id="IPR002083">
    <property type="entry name" value="MATH/TRAF_dom"/>
</dbReference>
<dbReference type="Gene3D" id="2.60.210.10">
    <property type="entry name" value="Apoptosis, Tumor Necrosis Factor Receptor Associated Protein 2, Chain A"/>
    <property type="match status" value="1"/>
</dbReference>
<evidence type="ECO:0000256" key="1">
    <source>
        <dbReference type="SAM" id="MobiDB-lite"/>
    </source>
</evidence>
<organism evidence="3 4">
    <name type="scientific">Digitaria exilis</name>
    <dbReference type="NCBI Taxonomy" id="1010633"/>
    <lineage>
        <taxon>Eukaryota</taxon>
        <taxon>Viridiplantae</taxon>
        <taxon>Streptophyta</taxon>
        <taxon>Embryophyta</taxon>
        <taxon>Tracheophyta</taxon>
        <taxon>Spermatophyta</taxon>
        <taxon>Magnoliopsida</taxon>
        <taxon>Liliopsida</taxon>
        <taxon>Poales</taxon>
        <taxon>Poaceae</taxon>
        <taxon>PACMAD clade</taxon>
        <taxon>Panicoideae</taxon>
        <taxon>Panicodae</taxon>
        <taxon>Paniceae</taxon>
        <taxon>Anthephorinae</taxon>
        <taxon>Digitaria</taxon>
    </lineage>
</organism>
<feature type="domain" description="MATH" evidence="2">
    <location>
        <begin position="31"/>
        <end position="161"/>
    </location>
</feature>
<gene>
    <name evidence="3" type="ORF">HU200_049255</name>
</gene>
<dbReference type="EMBL" id="JACEFO010002219">
    <property type="protein sequence ID" value="KAF8672569.1"/>
    <property type="molecule type" value="Genomic_DNA"/>
</dbReference>
<dbReference type="Proteomes" id="UP000636709">
    <property type="component" value="Unassembled WGS sequence"/>
</dbReference>
<comment type="caution">
    <text evidence="3">The sequence shown here is derived from an EMBL/GenBank/DDBJ whole genome shotgun (WGS) entry which is preliminary data.</text>
</comment>
<dbReference type="InterPro" id="IPR008974">
    <property type="entry name" value="TRAF-like"/>
</dbReference>
<dbReference type="OrthoDB" id="695787at2759"/>
<sequence length="235" mass="26202">MSFAGVSLIGDDGEASRSTSTWDTAADSSDIGYHLFVVRRYSRTKDTPNGKCIDSQQFRVGGYRWHIEYFPNGCDDDHTDCICFYLSLDDDGHTGEHATLQFEFSFIDQVDRQDASRIRAMRGWKLESDCCWGYSGFVNRSVFELSSTHLKNDSFTVRCDVVVTTKNASNTDRSSSSSVVVSPPPSIQQDLISSLLLPGEGTDVAFEDSLHISAVLVLCAEEECWKMELANIIFV</sequence>
<evidence type="ECO:0000259" key="2">
    <source>
        <dbReference type="PROSITE" id="PS50144"/>
    </source>
</evidence>
<dbReference type="InterPro" id="IPR045005">
    <property type="entry name" value="BPM1-6"/>
</dbReference>
<dbReference type="GO" id="GO:0016567">
    <property type="term" value="P:protein ubiquitination"/>
    <property type="evidence" value="ECO:0007669"/>
    <property type="project" value="InterPro"/>
</dbReference>
<name>A0A835B4J7_9POAL</name>
<dbReference type="PANTHER" id="PTHR26379:SF295">
    <property type="entry name" value="OS10G0429651 PROTEIN"/>
    <property type="match status" value="1"/>
</dbReference>
<protein>
    <recommendedName>
        <fullName evidence="2">MATH domain-containing protein</fullName>
    </recommendedName>
</protein>
<evidence type="ECO:0000313" key="3">
    <source>
        <dbReference type="EMBL" id="KAF8672569.1"/>
    </source>
</evidence>
<proteinExistence type="predicted"/>
<keyword evidence="4" id="KW-1185">Reference proteome</keyword>
<dbReference type="CDD" id="cd00121">
    <property type="entry name" value="MATH"/>
    <property type="match status" value="1"/>
</dbReference>
<reference evidence="3" key="1">
    <citation type="submission" date="2020-07" db="EMBL/GenBank/DDBJ databases">
        <title>Genome sequence and genetic diversity analysis of an under-domesticated orphan crop, white fonio (Digitaria exilis).</title>
        <authorList>
            <person name="Bennetzen J.L."/>
            <person name="Chen S."/>
            <person name="Ma X."/>
            <person name="Wang X."/>
            <person name="Yssel A.E.J."/>
            <person name="Chaluvadi S.R."/>
            <person name="Johnson M."/>
            <person name="Gangashetty P."/>
            <person name="Hamidou F."/>
            <person name="Sanogo M.D."/>
            <person name="Zwaenepoel A."/>
            <person name="Wallace J."/>
            <person name="Van De Peer Y."/>
            <person name="Van Deynze A."/>
        </authorList>
    </citation>
    <scope>NUCLEOTIDE SEQUENCE</scope>
    <source>
        <tissue evidence="3">Leaves</tissue>
    </source>
</reference>
<dbReference type="PROSITE" id="PS50144">
    <property type="entry name" value="MATH"/>
    <property type="match status" value="1"/>
</dbReference>